<feature type="compositionally biased region" description="Polar residues" evidence="10">
    <location>
        <begin position="570"/>
        <end position="579"/>
    </location>
</feature>
<feature type="domain" description="ABC transporter" evidence="12">
    <location>
        <begin position="329"/>
        <end position="564"/>
    </location>
</feature>
<gene>
    <name evidence="14" type="ORF">HNQ73_002785</name>
</gene>
<dbReference type="InterPro" id="IPR017871">
    <property type="entry name" value="ABC_transporter-like_CS"/>
</dbReference>
<evidence type="ECO:0000259" key="12">
    <source>
        <dbReference type="PROSITE" id="PS50893"/>
    </source>
</evidence>
<dbReference type="InterPro" id="IPR003593">
    <property type="entry name" value="AAA+_ATPase"/>
</dbReference>
<evidence type="ECO:0000313" key="15">
    <source>
        <dbReference type="Proteomes" id="UP000588017"/>
    </source>
</evidence>
<keyword evidence="3" id="KW-0813">Transport</keyword>
<evidence type="ECO:0000259" key="13">
    <source>
        <dbReference type="PROSITE" id="PS50929"/>
    </source>
</evidence>
<dbReference type="AlphaFoldDB" id="A0A841K8I4"/>
<feature type="transmembrane region" description="Helical" evidence="11">
    <location>
        <begin position="20"/>
        <end position="44"/>
    </location>
</feature>
<dbReference type="SUPFAM" id="SSF52540">
    <property type="entry name" value="P-loop containing nucleoside triphosphate hydrolases"/>
    <property type="match status" value="1"/>
</dbReference>
<reference evidence="14 15" key="1">
    <citation type="submission" date="2020-08" db="EMBL/GenBank/DDBJ databases">
        <title>Genomic Encyclopedia of Type Strains, Phase IV (KMG-IV): sequencing the most valuable type-strain genomes for metagenomic binning, comparative biology and taxonomic classification.</title>
        <authorList>
            <person name="Goeker M."/>
        </authorList>
    </citation>
    <scope>NUCLEOTIDE SEQUENCE [LARGE SCALE GENOMIC DNA]</scope>
    <source>
        <strain evidence="14 15">DSM 101465</strain>
    </source>
</reference>
<dbReference type="Gene3D" id="3.40.50.300">
    <property type="entry name" value="P-loop containing nucleotide triphosphate hydrolases"/>
    <property type="match status" value="1"/>
</dbReference>
<dbReference type="Gene3D" id="1.20.1560.10">
    <property type="entry name" value="ABC transporter type 1, transmembrane domain"/>
    <property type="match status" value="1"/>
</dbReference>
<evidence type="ECO:0000256" key="8">
    <source>
        <dbReference type="ARBA" id="ARBA00022989"/>
    </source>
</evidence>
<dbReference type="RefSeq" id="WP_183335471.1">
    <property type="nucleotide sequence ID" value="NZ_BMHX01000006.1"/>
</dbReference>
<dbReference type="SUPFAM" id="SSF90123">
    <property type="entry name" value="ABC transporter transmembrane region"/>
    <property type="match status" value="1"/>
</dbReference>
<sequence length="579" mass="61281">MSEPRSELATAFLRLNRVFAGLALVSGVINCLALSSSIFMLQVYDRVLSSRSEPTLATLCVLVVLLLGFQGVLEAVRSRILTRVSGHLHAQLGSRVFSCVLALPLRSAVQDDGLTPVRDLDTLRHFVAGPGPSAFFDLPWMPLYLLFVYALHPFLGLLATFGALILVALTVSTEMMSRGPQRALATQNAQRIGLGLAGRRNAEVLRAMGFGERVTERWLRLNTAFLAEQRRAGDIVGGLGAASRALRILLQSLILALGAWLTIRGQMTAGAIIAASIATTRALAPVELAIGQWKSFVAARDSWRRLARVLSALPPPSPRLDLPAPVASVVVEQLSVAAPGQRRPSVRNVSFALRAGQGLGIIGPSAAGKSTLLRALVGVWPPVSGAVRLDGAALDQWGEALGRHIGYLPQDVELLAGTVAANIARFEENPAAEAVIAAAMAAGVHEMILSLPDGYETEIGEGGEILSAGQRQRLALARALYRDPFLVVLDEPNSNLDAEGEDALTEAIQGVRARGGIVVVVAHRPAVLAGVDRIAIMRDGALQAFGPHQEVLRRMRGQPGSAGSASPSATDQNSKVGAQ</sequence>
<keyword evidence="8 11" id="KW-1133">Transmembrane helix</keyword>
<dbReference type="GO" id="GO:0140359">
    <property type="term" value="F:ABC-type transporter activity"/>
    <property type="evidence" value="ECO:0007669"/>
    <property type="project" value="InterPro"/>
</dbReference>
<keyword evidence="9 11" id="KW-0472">Membrane</keyword>
<evidence type="ECO:0000256" key="11">
    <source>
        <dbReference type="SAM" id="Phobius"/>
    </source>
</evidence>
<keyword evidence="7 14" id="KW-0067">ATP-binding</keyword>
<dbReference type="InterPro" id="IPR036640">
    <property type="entry name" value="ABC1_TM_sf"/>
</dbReference>
<dbReference type="PANTHER" id="PTHR24221">
    <property type="entry name" value="ATP-BINDING CASSETTE SUB-FAMILY B"/>
    <property type="match status" value="1"/>
</dbReference>
<dbReference type="NCBIfam" id="TIGR01842">
    <property type="entry name" value="type_I_sec_PrtD"/>
    <property type="match status" value="1"/>
</dbReference>
<dbReference type="FunFam" id="3.40.50.300:FF:001444">
    <property type="entry name" value="ABC transporter ATP-binding protein"/>
    <property type="match status" value="1"/>
</dbReference>
<dbReference type="CDD" id="cd03246">
    <property type="entry name" value="ABCC_Protease_Secretion"/>
    <property type="match status" value="1"/>
</dbReference>
<dbReference type="PANTHER" id="PTHR24221:SF248">
    <property type="entry name" value="ABC TRANSPORTER TRANSMEMBRANE REGION"/>
    <property type="match status" value="1"/>
</dbReference>
<dbReference type="InterPro" id="IPR011527">
    <property type="entry name" value="ABC1_TM_dom"/>
</dbReference>
<feature type="transmembrane region" description="Helical" evidence="11">
    <location>
        <begin position="56"/>
        <end position="73"/>
    </location>
</feature>
<keyword evidence="15" id="KW-1185">Reference proteome</keyword>
<dbReference type="GO" id="GO:0030253">
    <property type="term" value="P:protein secretion by the type I secretion system"/>
    <property type="evidence" value="ECO:0007669"/>
    <property type="project" value="InterPro"/>
</dbReference>
<feature type="transmembrane region" description="Helical" evidence="11">
    <location>
        <begin position="143"/>
        <end position="169"/>
    </location>
</feature>
<feature type="domain" description="ABC transmembrane type-1" evidence="13">
    <location>
        <begin position="20"/>
        <end position="298"/>
    </location>
</feature>
<evidence type="ECO:0000256" key="2">
    <source>
        <dbReference type="ARBA" id="ARBA00005417"/>
    </source>
</evidence>
<evidence type="ECO:0000256" key="9">
    <source>
        <dbReference type="ARBA" id="ARBA00023136"/>
    </source>
</evidence>
<keyword evidence="5 11" id="KW-0812">Transmembrane</keyword>
<dbReference type="GO" id="GO:0005886">
    <property type="term" value="C:plasma membrane"/>
    <property type="evidence" value="ECO:0007669"/>
    <property type="project" value="UniProtKB-SubCell"/>
</dbReference>
<evidence type="ECO:0000256" key="3">
    <source>
        <dbReference type="ARBA" id="ARBA00022448"/>
    </source>
</evidence>
<protein>
    <submittedName>
        <fullName evidence="14">ATP-binding cassette subfamily C protein</fullName>
    </submittedName>
</protein>
<accession>A0A841K8I4</accession>
<keyword evidence="4" id="KW-1003">Cell membrane</keyword>
<feature type="compositionally biased region" description="Low complexity" evidence="10">
    <location>
        <begin position="559"/>
        <end position="569"/>
    </location>
</feature>
<evidence type="ECO:0000256" key="6">
    <source>
        <dbReference type="ARBA" id="ARBA00022741"/>
    </source>
</evidence>
<keyword evidence="6" id="KW-0547">Nucleotide-binding</keyword>
<dbReference type="Pfam" id="PF00005">
    <property type="entry name" value="ABC_tran"/>
    <property type="match status" value="1"/>
</dbReference>
<dbReference type="EMBL" id="JACHEH010000006">
    <property type="protein sequence ID" value="MBB6169148.1"/>
    <property type="molecule type" value="Genomic_DNA"/>
</dbReference>
<dbReference type="PROSITE" id="PS50893">
    <property type="entry name" value="ABC_TRANSPORTER_2"/>
    <property type="match status" value="1"/>
</dbReference>
<comment type="similarity">
    <text evidence="2">Belongs to the ABC transporter superfamily.</text>
</comment>
<evidence type="ECO:0000313" key="14">
    <source>
        <dbReference type="EMBL" id="MBB6169148.1"/>
    </source>
</evidence>
<dbReference type="InterPro" id="IPR003439">
    <property type="entry name" value="ABC_transporter-like_ATP-bd"/>
</dbReference>
<dbReference type="GO" id="GO:0016887">
    <property type="term" value="F:ATP hydrolysis activity"/>
    <property type="evidence" value="ECO:0007669"/>
    <property type="project" value="InterPro"/>
</dbReference>
<dbReference type="InterPro" id="IPR027417">
    <property type="entry name" value="P-loop_NTPase"/>
</dbReference>
<evidence type="ECO:0000256" key="1">
    <source>
        <dbReference type="ARBA" id="ARBA00004651"/>
    </source>
</evidence>
<dbReference type="GO" id="GO:0030256">
    <property type="term" value="C:type I protein secretion system complex"/>
    <property type="evidence" value="ECO:0007669"/>
    <property type="project" value="InterPro"/>
</dbReference>
<dbReference type="InterPro" id="IPR039421">
    <property type="entry name" value="Type_1_exporter"/>
</dbReference>
<dbReference type="GO" id="GO:0034040">
    <property type="term" value="F:ATPase-coupled lipid transmembrane transporter activity"/>
    <property type="evidence" value="ECO:0007669"/>
    <property type="project" value="TreeGrafter"/>
</dbReference>
<comment type="subcellular location">
    <subcellularLocation>
        <location evidence="1">Cell membrane</location>
        <topology evidence="1">Multi-pass membrane protein</topology>
    </subcellularLocation>
</comment>
<dbReference type="PROSITE" id="PS00211">
    <property type="entry name" value="ABC_TRANSPORTER_1"/>
    <property type="match status" value="1"/>
</dbReference>
<evidence type="ECO:0000256" key="4">
    <source>
        <dbReference type="ARBA" id="ARBA00022475"/>
    </source>
</evidence>
<evidence type="ECO:0000256" key="5">
    <source>
        <dbReference type="ARBA" id="ARBA00022692"/>
    </source>
</evidence>
<dbReference type="GO" id="GO:0005524">
    <property type="term" value="F:ATP binding"/>
    <property type="evidence" value="ECO:0007669"/>
    <property type="project" value="UniProtKB-KW"/>
</dbReference>
<evidence type="ECO:0000256" key="7">
    <source>
        <dbReference type="ARBA" id="ARBA00022840"/>
    </source>
</evidence>
<feature type="region of interest" description="Disordered" evidence="10">
    <location>
        <begin position="555"/>
        <end position="579"/>
    </location>
</feature>
<name>A0A841K8I4_9HYPH</name>
<organism evidence="14 15">
    <name type="scientific">Chelatococcus composti</name>
    <dbReference type="NCBI Taxonomy" id="1743235"/>
    <lineage>
        <taxon>Bacteria</taxon>
        <taxon>Pseudomonadati</taxon>
        <taxon>Pseudomonadota</taxon>
        <taxon>Alphaproteobacteria</taxon>
        <taxon>Hyphomicrobiales</taxon>
        <taxon>Chelatococcaceae</taxon>
        <taxon>Chelatococcus</taxon>
    </lineage>
</organism>
<dbReference type="SMART" id="SM00382">
    <property type="entry name" value="AAA"/>
    <property type="match status" value="1"/>
</dbReference>
<proteinExistence type="inferred from homology"/>
<dbReference type="Proteomes" id="UP000588017">
    <property type="component" value="Unassembled WGS sequence"/>
</dbReference>
<evidence type="ECO:0000256" key="10">
    <source>
        <dbReference type="SAM" id="MobiDB-lite"/>
    </source>
</evidence>
<dbReference type="PROSITE" id="PS50929">
    <property type="entry name" value="ABC_TM1F"/>
    <property type="match status" value="1"/>
</dbReference>
<comment type="caution">
    <text evidence="14">The sequence shown here is derived from an EMBL/GenBank/DDBJ whole genome shotgun (WGS) entry which is preliminary data.</text>
</comment>
<dbReference type="Pfam" id="PF00664">
    <property type="entry name" value="ABC_membrane"/>
    <property type="match status" value="1"/>
</dbReference>
<dbReference type="InterPro" id="IPR010128">
    <property type="entry name" value="ATPase_T1SS_PrtD-like"/>
</dbReference>